<evidence type="ECO:0000313" key="1">
    <source>
        <dbReference type="EMBL" id="MDA3731279.1"/>
    </source>
</evidence>
<gene>
    <name evidence="1" type="ORF">PBV87_07275</name>
</gene>
<dbReference type="RefSeq" id="WP_271011679.1">
    <property type="nucleotide sequence ID" value="NZ_JAQIFT010000030.1"/>
</dbReference>
<organism evidence="1 2">
    <name type="scientific">Holtiella tumoricola</name>
    <dbReference type="NCBI Taxonomy" id="3018743"/>
    <lineage>
        <taxon>Bacteria</taxon>
        <taxon>Bacillati</taxon>
        <taxon>Bacillota</taxon>
        <taxon>Clostridia</taxon>
        <taxon>Lachnospirales</taxon>
        <taxon>Cellulosilyticaceae</taxon>
        <taxon>Holtiella</taxon>
    </lineage>
</organism>
<sequence length="233" mass="27198">MIISIHQPDYIPYIGYFYKIAYSDFFVFLDDAQFSTDNMHHWNNIKTPQGELRLKVPVENKLGMKINEVRTRDTLKWKEKHLKTIEMNYKRAPFFEQIFSTFSQLLLKEYSSLAEMNININSWIANSFKLNTPLLLSSNMGITTTKETRVIDICKVLNGNTYLSGNGARAYQVPEHFADNGLTLTYTNYKAFEYPQLWKDFIPNLSILDYIFNCGFDWTLIETHLGGKLDGNR</sequence>
<reference evidence="1" key="1">
    <citation type="journal article" date="2023" name="Int. J. Syst. Evol. Microbiol.">
        <title>&lt;i&gt;Holtiella tumoricola&lt;/i&gt; gen. nov. sp. nov., isolated from a human clinical sample.</title>
        <authorList>
            <person name="Allen-Vercoe E."/>
            <person name="Daigneault M.C."/>
            <person name="Vancuren S.J."/>
            <person name="Cochrane K."/>
            <person name="O'Neal L.L."/>
            <person name="Sankaranarayanan K."/>
            <person name="Lawson P.A."/>
        </authorList>
    </citation>
    <scope>NUCLEOTIDE SEQUENCE</scope>
    <source>
        <strain evidence="1">CC70A</strain>
    </source>
</reference>
<dbReference type="Pfam" id="PF08889">
    <property type="entry name" value="WbqC"/>
    <property type="match status" value="1"/>
</dbReference>
<dbReference type="Proteomes" id="UP001169242">
    <property type="component" value="Unassembled WGS sequence"/>
</dbReference>
<dbReference type="EMBL" id="JAQIFT010000030">
    <property type="protein sequence ID" value="MDA3731279.1"/>
    <property type="molecule type" value="Genomic_DNA"/>
</dbReference>
<dbReference type="InterPro" id="IPR014985">
    <property type="entry name" value="WbqC"/>
</dbReference>
<protein>
    <submittedName>
        <fullName evidence="1">WbqC family protein</fullName>
    </submittedName>
</protein>
<name>A0AA42DLK4_9FIRM</name>
<accession>A0AA42DLK4</accession>
<evidence type="ECO:0000313" key="2">
    <source>
        <dbReference type="Proteomes" id="UP001169242"/>
    </source>
</evidence>
<proteinExistence type="predicted"/>
<comment type="caution">
    <text evidence="1">The sequence shown here is derived from an EMBL/GenBank/DDBJ whole genome shotgun (WGS) entry which is preliminary data.</text>
</comment>
<dbReference type="AlphaFoldDB" id="A0AA42DLK4"/>
<keyword evidence="2" id="KW-1185">Reference proteome</keyword>